<keyword evidence="5" id="KW-1185">Reference proteome</keyword>
<dbReference type="GO" id="GO:0005737">
    <property type="term" value="C:cytoplasm"/>
    <property type="evidence" value="ECO:0007669"/>
    <property type="project" value="TreeGrafter"/>
</dbReference>
<dbReference type="InterPro" id="IPR012337">
    <property type="entry name" value="RNaseH-like_sf"/>
</dbReference>
<dbReference type="InterPro" id="IPR051132">
    <property type="entry name" value="3-5_Exonuclease_domain"/>
</dbReference>
<keyword evidence="1" id="KW-0540">Nuclease</keyword>
<dbReference type="Gene3D" id="3.30.420.10">
    <property type="entry name" value="Ribonuclease H-like superfamily/Ribonuclease H"/>
    <property type="match status" value="1"/>
</dbReference>
<feature type="compositionally biased region" description="Low complexity" evidence="3">
    <location>
        <begin position="80"/>
        <end position="96"/>
    </location>
</feature>
<dbReference type="Proteomes" id="UP000467841">
    <property type="component" value="Unassembled WGS sequence"/>
</dbReference>
<evidence type="ECO:0000256" key="1">
    <source>
        <dbReference type="ARBA" id="ARBA00022722"/>
    </source>
</evidence>
<gene>
    <name evidence="4" type="ORF">MERR_LOCUS3464</name>
</gene>
<dbReference type="AlphaFoldDB" id="A0A6D2HQ85"/>
<dbReference type="InterPro" id="IPR036397">
    <property type="entry name" value="RNaseH_sf"/>
</dbReference>
<sequence>MAPTIRTITNYGTHQEFSVDFFGDDLIVTQTETPSVIRRWIRDVVFFHRRSRICNPLVVGLGVYWTPADYHSDTPSDSYHSNNPSDYHSDSSSPDRYYADSHPARYDSPPARYDPPAETLQLCVGKRCILIKLSHCSRVPDVLRNFLTNPNTTFVGVWNSQDAKRLGLSRHQLEIGKLIDIVSTLEILMVGV</sequence>
<dbReference type="PANTHER" id="PTHR13620:SF59">
    <property type="entry name" value="POLYNUCLEOTIDYL TRANSFERASE, RIBONUCLEASE H-LIKE SUPERFAMILY PROTEIN"/>
    <property type="match status" value="1"/>
</dbReference>
<evidence type="ECO:0000256" key="3">
    <source>
        <dbReference type="SAM" id="MobiDB-lite"/>
    </source>
</evidence>
<protein>
    <recommendedName>
        <fullName evidence="6">3'-5' exonuclease domain-containing protein</fullName>
    </recommendedName>
</protein>
<evidence type="ECO:0000256" key="2">
    <source>
        <dbReference type="ARBA" id="ARBA00022801"/>
    </source>
</evidence>
<dbReference type="GO" id="GO:0003676">
    <property type="term" value="F:nucleic acid binding"/>
    <property type="evidence" value="ECO:0007669"/>
    <property type="project" value="InterPro"/>
</dbReference>
<dbReference type="EMBL" id="CACVBM020000222">
    <property type="protein sequence ID" value="CAA7016229.1"/>
    <property type="molecule type" value="Genomic_DNA"/>
</dbReference>
<comment type="caution">
    <text evidence="4">The sequence shown here is derived from an EMBL/GenBank/DDBJ whole genome shotgun (WGS) entry which is preliminary data.</text>
</comment>
<dbReference type="GO" id="GO:0008408">
    <property type="term" value="F:3'-5' exonuclease activity"/>
    <property type="evidence" value="ECO:0007669"/>
    <property type="project" value="TreeGrafter"/>
</dbReference>
<feature type="region of interest" description="Disordered" evidence="3">
    <location>
        <begin position="75"/>
        <end position="111"/>
    </location>
</feature>
<accession>A0A6D2HQ85</accession>
<organism evidence="4 5">
    <name type="scientific">Microthlaspi erraticum</name>
    <dbReference type="NCBI Taxonomy" id="1685480"/>
    <lineage>
        <taxon>Eukaryota</taxon>
        <taxon>Viridiplantae</taxon>
        <taxon>Streptophyta</taxon>
        <taxon>Embryophyta</taxon>
        <taxon>Tracheophyta</taxon>
        <taxon>Spermatophyta</taxon>
        <taxon>Magnoliopsida</taxon>
        <taxon>eudicotyledons</taxon>
        <taxon>Gunneridae</taxon>
        <taxon>Pentapetalae</taxon>
        <taxon>rosids</taxon>
        <taxon>malvids</taxon>
        <taxon>Brassicales</taxon>
        <taxon>Brassicaceae</taxon>
        <taxon>Coluteocarpeae</taxon>
        <taxon>Microthlaspi</taxon>
    </lineage>
</organism>
<proteinExistence type="predicted"/>
<keyword evidence="2" id="KW-0378">Hydrolase</keyword>
<name>A0A6D2HQ85_9BRAS</name>
<dbReference type="GO" id="GO:0005634">
    <property type="term" value="C:nucleus"/>
    <property type="evidence" value="ECO:0007669"/>
    <property type="project" value="TreeGrafter"/>
</dbReference>
<dbReference type="SUPFAM" id="SSF53098">
    <property type="entry name" value="Ribonuclease H-like"/>
    <property type="match status" value="1"/>
</dbReference>
<evidence type="ECO:0008006" key="6">
    <source>
        <dbReference type="Google" id="ProtNLM"/>
    </source>
</evidence>
<dbReference type="OrthoDB" id="10261556at2759"/>
<reference evidence="4" key="1">
    <citation type="submission" date="2020-01" db="EMBL/GenBank/DDBJ databases">
        <authorList>
            <person name="Mishra B."/>
        </authorList>
    </citation>
    <scope>NUCLEOTIDE SEQUENCE [LARGE SCALE GENOMIC DNA]</scope>
</reference>
<dbReference type="PANTHER" id="PTHR13620">
    <property type="entry name" value="3-5 EXONUCLEASE"/>
    <property type="match status" value="1"/>
</dbReference>
<evidence type="ECO:0000313" key="4">
    <source>
        <dbReference type="EMBL" id="CAA7016229.1"/>
    </source>
</evidence>
<evidence type="ECO:0000313" key="5">
    <source>
        <dbReference type="Proteomes" id="UP000467841"/>
    </source>
</evidence>